<evidence type="ECO:0000256" key="6">
    <source>
        <dbReference type="ARBA" id="ARBA00022958"/>
    </source>
</evidence>
<evidence type="ECO:0000256" key="1">
    <source>
        <dbReference type="ARBA" id="ARBA00004651"/>
    </source>
</evidence>
<evidence type="ECO:0000256" key="11">
    <source>
        <dbReference type="ARBA" id="ARBA00034430"/>
    </source>
</evidence>
<evidence type="ECO:0000256" key="8">
    <source>
        <dbReference type="ARBA" id="ARBA00023065"/>
    </source>
</evidence>
<evidence type="ECO:0000313" key="14">
    <source>
        <dbReference type="EMBL" id="PKK90192.1"/>
    </source>
</evidence>
<gene>
    <name evidence="14" type="ORF">CVV64_10715</name>
</gene>
<dbReference type="AlphaFoldDB" id="A0A2N1PPI4"/>
<dbReference type="SUPFAM" id="SSF81324">
    <property type="entry name" value="Voltage-gated potassium channels"/>
    <property type="match status" value="1"/>
</dbReference>
<evidence type="ECO:0000313" key="15">
    <source>
        <dbReference type="Proteomes" id="UP000233256"/>
    </source>
</evidence>
<keyword evidence="6" id="KW-0630">Potassium</keyword>
<name>A0A2N1PPI4_9BACT</name>
<dbReference type="InterPro" id="IPR013099">
    <property type="entry name" value="K_chnl_dom"/>
</dbReference>
<feature type="transmembrane region" description="Helical" evidence="12">
    <location>
        <begin position="20"/>
        <end position="42"/>
    </location>
</feature>
<comment type="subcellular location">
    <subcellularLocation>
        <location evidence="1">Cell membrane</location>
        <topology evidence="1">Multi-pass membrane protein</topology>
    </subcellularLocation>
</comment>
<dbReference type="Gene3D" id="1.10.287.70">
    <property type="match status" value="1"/>
</dbReference>
<keyword evidence="9 12" id="KW-0472">Membrane</keyword>
<dbReference type="InterPro" id="IPR047871">
    <property type="entry name" value="K_chnl_Slo-like"/>
</dbReference>
<keyword evidence="3" id="KW-0633">Potassium transport</keyword>
<dbReference type="Proteomes" id="UP000233256">
    <property type="component" value="Unassembled WGS sequence"/>
</dbReference>
<dbReference type="PROSITE" id="PS51201">
    <property type="entry name" value="RCK_N"/>
    <property type="match status" value="1"/>
</dbReference>
<evidence type="ECO:0000256" key="9">
    <source>
        <dbReference type="ARBA" id="ARBA00023136"/>
    </source>
</evidence>
<dbReference type="SUPFAM" id="SSF51735">
    <property type="entry name" value="NAD(P)-binding Rossmann-fold domains"/>
    <property type="match status" value="1"/>
</dbReference>
<reference evidence="14 15" key="1">
    <citation type="journal article" date="2017" name="ISME J.">
        <title>Potential for microbial H2 and metal transformations associated with novel bacteria and archaea in deep terrestrial subsurface sediments.</title>
        <authorList>
            <person name="Hernsdorf A.W."/>
            <person name="Amano Y."/>
            <person name="Miyakawa K."/>
            <person name="Ise K."/>
            <person name="Suzuki Y."/>
            <person name="Anantharaman K."/>
            <person name="Probst A."/>
            <person name="Burstein D."/>
            <person name="Thomas B.C."/>
            <person name="Banfield J.F."/>
        </authorList>
    </citation>
    <scope>NUCLEOTIDE SEQUENCE [LARGE SCALE GENOMIC DNA]</scope>
    <source>
        <strain evidence="14">HGW-Wallbacteria-1</strain>
    </source>
</reference>
<dbReference type="PANTHER" id="PTHR10027">
    <property type="entry name" value="CALCIUM-ACTIVATED POTASSIUM CHANNEL ALPHA CHAIN"/>
    <property type="match status" value="1"/>
</dbReference>
<accession>A0A2N1PPI4</accession>
<feature type="transmembrane region" description="Helical" evidence="12">
    <location>
        <begin position="54"/>
        <end position="72"/>
    </location>
</feature>
<sequence length="350" mass="38680">MLRVISLLLKRGRKALFSDWARALAITAVLFILSAAGFLYFESGVNPALTWSDAFWWSLISMTTVGYGDFYPQTMGGRFLVGLPTVLFGVAVLGYCLSMVATILIESRSKDVRGVKKVNLKDHTIIINYCGLDRMMGVVSEIRGDENYRDSSILLVDMDLESLPEELIEMSIKFVRGNPSREATLERACLGSAASVIIMARNMHDPASDGQNLTVALTVEKMAPSVRSVVECVDPDNAPFFKRAQCDSVVCISELSGNLLVQELQDPGVQHFISEILSNSWGQRFFLSPVKCSGERPYSDIAARASEMELLPMGFSRNGEYFINPDRKTSVAQGDFIMCIGRERPSEVAI</sequence>
<evidence type="ECO:0000256" key="7">
    <source>
        <dbReference type="ARBA" id="ARBA00022989"/>
    </source>
</evidence>
<dbReference type="InterPro" id="IPR003148">
    <property type="entry name" value="RCK_N"/>
</dbReference>
<comment type="catalytic activity">
    <reaction evidence="11">
        <text>K(+)(in) = K(+)(out)</text>
        <dbReference type="Rhea" id="RHEA:29463"/>
        <dbReference type="ChEBI" id="CHEBI:29103"/>
    </reaction>
</comment>
<dbReference type="EMBL" id="PGXC01000007">
    <property type="protein sequence ID" value="PKK90192.1"/>
    <property type="molecule type" value="Genomic_DNA"/>
</dbReference>
<keyword evidence="10" id="KW-0407">Ion channel</keyword>
<evidence type="ECO:0000256" key="10">
    <source>
        <dbReference type="ARBA" id="ARBA00023303"/>
    </source>
</evidence>
<evidence type="ECO:0000256" key="3">
    <source>
        <dbReference type="ARBA" id="ARBA00022538"/>
    </source>
</evidence>
<protein>
    <recommendedName>
        <fullName evidence="13">RCK N-terminal domain-containing protein</fullName>
    </recommendedName>
</protein>
<keyword evidence="5" id="KW-0631">Potassium channel</keyword>
<dbReference type="GO" id="GO:0005886">
    <property type="term" value="C:plasma membrane"/>
    <property type="evidence" value="ECO:0007669"/>
    <property type="project" value="UniProtKB-SubCell"/>
</dbReference>
<dbReference type="Gene3D" id="3.40.50.720">
    <property type="entry name" value="NAD(P)-binding Rossmann-like Domain"/>
    <property type="match status" value="1"/>
</dbReference>
<evidence type="ECO:0000256" key="4">
    <source>
        <dbReference type="ARBA" id="ARBA00022692"/>
    </source>
</evidence>
<feature type="transmembrane region" description="Helical" evidence="12">
    <location>
        <begin position="79"/>
        <end position="105"/>
    </location>
</feature>
<dbReference type="InterPro" id="IPR036291">
    <property type="entry name" value="NAD(P)-bd_dom_sf"/>
</dbReference>
<evidence type="ECO:0000256" key="12">
    <source>
        <dbReference type="SAM" id="Phobius"/>
    </source>
</evidence>
<comment type="caution">
    <text evidence="14">The sequence shown here is derived from an EMBL/GenBank/DDBJ whole genome shotgun (WGS) entry which is preliminary data.</text>
</comment>
<proteinExistence type="predicted"/>
<feature type="domain" description="RCK N-terminal" evidence="13">
    <location>
        <begin position="121"/>
        <end position="254"/>
    </location>
</feature>
<organism evidence="14 15">
    <name type="scientific">Candidatus Wallbacteria bacterium HGW-Wallbacteria-1</name>
    <dbReference type="NCBI Taxonomy" id="2013854"/>
    <lineage>
        <taxon>Bacteria</taxon>
        <taxon>Candidatus Walliibacteriota</taxon>
    </lineage>
</organism>
<dbReference type="Pfam" id="PF07885">
    <property type="entry name" value="Ion_trans_2"/>
    <property type="match status" value="1"/>
</dbReference>
<dbReference type="PANTHER" id="PTHR10027:SF10">
    <property type="entry name" value="SLOWPOKE 2, ISOFORM D"/>
    <property type="match status" value="1"/>
</dbReference>
<keyword evidence="7 12" id="KW-1133">Transmembrane helix</keyword>
<evidence type="ECO:0000256" key="5">
    <source>
        <dbReference type="ARBA" id="ARBA00022826"/>
    </source>
</evidence>
<evidence type="ECO:0000259" key="13">
    <source>
        <dbReference type="PROSITE" id="PS51201"/>
    </source>
</evidence>
<evidence type="ECO:0000256" key="2">
    <source>
        <dbReference type="ARBA" id="ARBA00022448"/>
    </source>
</evidence>
<dbReference type="Pfam" id="PF02254">
    <property type="entry name" value="TrkA_N"/>
    <property type="match status" value="1"/>
</dbReference>
<keyword evidence="4 12" id="KW-0812">Transmembrane</keyword>
<keyword evidence="8" id="KW-0406">Ion transport</keyword>
<dbReference type="GO" id="GO:0005267">
    <property type="term" value="F:potassium channel activity"/>
    <property type="evidence" value="ECO:0007669"/>
    <property type="project" value="UniProtKB-KW"/>
</dbReference>
<keyword evidence="2" id="KW-0813">Transport</keyword>